<keyword evidence="1" id="KW-1133">Transmembrane helix</keyword>
<keyword evidence="1" id="KW-0472">Membrane</keyword>
<feature type="transmembrane region" description="Helical" evidence="1">
    <location>
        <begin position="437"/>
        <end position="453"/>
    </location>
</feature>
<dbReference type="RefSeq" id="WP_073792382.1">
    <property type="nucleotide sequence ID" value="NZ_LFBV01000006.1"/>
</dbReference>
<gene>
    <name evidence="2" type="ORF">AB852_22975</name>
</gene>
<feature type="transmembrane region" description="Helical" evidence="1">
    <location>
        <begin position="554"/>
        <end position="574"/>
    </location>
</feature>
<feature type="transmembrane region" description="Helical" evidence="1">
    <location>
        <begin position="729"/>
        <end position="746"/>
    </location>
</feature>
<feature type="transmembrane region" description="Helical" evidence="1">
    <location>
        <begin position="581"/>
        <end position="600"/>
    </location>
</feature>
<proteinExistence type="predicted"/>
<feature type="transmembrane region" description="Helical" evidence="1">
    <location>
        <begin position="73"/>
        <end position="93"/>
    </location>
</feature>
<feature type="transmembrane region" description="Helical" evidence="1">
    <location>
        <begin position="265"/>
        <end position="283"/>
    </location>
</feature>
<dbReference type="EMBL" id="LFBV01000006">
    <property type="protein sequence ID" value="OKH92766.1"/>
    <property type="molecule type" value="Genomic_DNA"/>
</dbReference>
<sequence>MTNNPTPAEELRYLDRELGHLDARRAQLLMRRAWLVAAIGAAAAAPAGPSAAAPAGAAGRRPEARASGVQNTLLVLGGVLLTVAAIAFTLVSWGRMGIVGRSSVLGAVTVAALGAPVLLLRRGLRSTAETVAGIGLALTVLDAYALHRVALPGVPGTEWTAASAAALGALWAGYGLRWRALRLPLPAAVLVVQPALPLWALASAADFPVVAGAIVVTSASGAALALRVTTPALRTTAAVAALTSGLGAVLASGWQAWSATSGPDIAAGAVLLASVAVLAVAVAHASGRPGIALTGALTGGLLAVAALGVVPAKALPGDWPAAGWLLCALALGVTVLLPGTSPLPPGPVRRGLLLASGIVSAGAALWSAPVVAVGLVGPVRNTEDVWSGAGADPLPSPLDARLPDPLVVLLVLGALAVALYGYAVLARRRGGHGPWPSLGALVLAWGAALVLPLTLRLPYWAAVAAYLVLTTVLLALAWFGRPVTAPGPGAAPAVPPFPHPALALAVLTSLSTAFLALAAEVATLTVLALLTTLFAVTCTALRSGAGPAPTAAPVAAVAAFAYGTGLLGAVAASLELGPTGTALLLLVAPTAAVVLAGWLGDDPLTPAVEITGAVAALFAVGVAMSHAPALALVLGLCGVLAGATALRSGRRSVGYAAAALFLLAAWVRLAAWEVGTPEAYTLPVTVPALVVGLLRRRRPGTTSWRAYGPGLAATLLPSLATAWSDPGWPRPLLLGTAALAVTLLGARHRLQAPLALGGATLGLVALHELAPYLVQLAGVLPRWLAPALAGLLLLAVGATYEHRLRDVRRAKDALGRLG</sequence>
<feature type="transmembrane region" description="Helical" evidence="1">
    <location>
        <begin position="501"/>
        <end position="534"/>
    </location>
</feature>
<feature type="transmembrane region" description="Helical" evidence="1">
    <location>
        <begin position="183"/>
        <end position="201"/>
    </location>
</feature>
<dbReference type="AlphaFoldDB" id="A0A1Q4V4K1"/>
<feature type="transmembrane region" description="Helical" evidence="1">
    <location>
        <begin position="99"/>
        <end position="120"/>
    </location>
</feature>
<feature type="transmembrane region" description="Helical" evidence="1">
    <location>
        <begin position="459"/>
        <end position="480"/>
    </location>
</feature>
<dbReference type="PROSITE" id="PS51318">
    <property type="entry name" value="TAT"/>
    <property type="match status" value="1"/>
</dbReference>
<dbReference type="STRING" id="1048205.AB852_22975"/>
<accession>A0A1Q4V4K1</accession>
<feature type="transmembrane region" description="Helical" evidence="1">
    <location>
        <begin position="406"/>
        <end position="425"/>
    </location>
</feature>
<protein>
    <submittedName>
        <fullName evidence="2">Uncharacterized protein</fullName>
    </submittedName>
</protein>
<organism evidence="2 3">
    <name type="scientific">Streptomyces uncialis</name>
    <dbReference type="NCBI Taxonomy" id="1048205"/>
    <lineage>
        <taxon>Bacteria</taxon>
        <taxon>Bacillati</taxon>
        <taxon>Actinomycetota</taxon>
        <taxon>Actinomycetes</taxon>
        <taxon>Kitasatosporales</taxon>
        <taxon>Streptomycetaceae</taxon>
        <taxon>Streptomyces</taxon>
    </lineage>
</organism>
<dbReference type="Proteomes" id="UP000186455">
    <property type="component" value="Unassembled WGS sequence"/>
</dbReference>
<evidence type="ECO:0000256" key="1">
    <source>
        <dbReference type="SAM" id="Phobius"/>
    </source>
</evidence>
<dbReference type="NCBIfam" id="NF047321">
    <property type="entry name" value="SCO7613_CTERM"/>
    <property type="match status" value="1"/>
</dbReference>
<feature type="transmembrane region" description="Helical" evidence="1">
    <location>
        <begin position="321"/>
        <end position="340"/>
    </location>
</feature>
<feature type="transmembrane region" description="Helical" evidence="1">
    <location>
        <begin position="207"/>
        <end position="226"/>
    </location>
</feature>
<feature type="transmembrane region" description="Helical" evidence="1">
    <location>
        <begin position="238"/>
        <end position="259"/>
    </location>
</feature>
<reference evidence="2 3" key="1">
    <citation type="submission" date="2015-06" db="EMBL/GenBank/DDBJ databases">
        <title>Cloning and characterization of the uncialamcin biosynthetic gene cluster.</title>
        <authorList>
            <person name="Yan X."/>
            <person name="Huang T."/>
            <person name="Ge H."/>
            <person name="Shen B."/>
        </authorList>
    </citation>
    <scope>NUCLEOTIDE SEQUENCE [LARGE SCALE GENOMIC DNA]</scope>
    <source>
        <strain evidence="2 3">DCA2648</strain>
    </source>
</reference>
<feature type="transmembrane region" description="Helical" evidence="1">
    <location>
        <begin position="780"/>
        <end position="800"/>
    </location>
</feature>
<feature type="transmembrane region" description="Helical" evidence="1">
    <location>
        <begin position="753"/>
        <end position="774"/>
    </location>
</feature>
<feature type="transmembrane region" description="Helical" evidence="1">
    <location>
        <begin position="159"/>
        <end position="176"/>
    </location>
</feature>
<keyword evidence="3" id="KW-1185">Reference proteome</keyword>
<feature type="transmembrane region" description="Helical" evidence="1">
    <location>
        <begin position="33"/>
        <end position="52"/>
    </location>
</feature>
<evidence type="ECO:0000313" key="3">
    <source>
        <dbReference type="Proteomes" id="UP000186455"/>
    </source>
</evidence>
<dbReference type="InterPro" id="IPR006311">
    <property type="entry name" value="TAT_signal"/>
</dbReference>
<dbReference type="InterPro" id="IPR058062">
    <property type="entry name" value="SCO7613_C"/>
</dbReference>
<feature type="transmembrane region" description="Helical" evidence="1">
    <location>
        <begin position="352"/>
        <end position="376"/>
    </location>
</feature>
<feature type="transmembrane region" description="Helical" evidence="1">
    <location>
        <begin position="612"/>
        <end position="641"/>
    </location>
</feature>
<feature type="transmembrane region" description="Helical" evidence="1">
    <location>
        <begin position="290"/>
        <end position="309"/>
    </location>
</feature>
<keyword evidence="1" id="KW-0812">Transmembrane</keyword>
<evidence type="ECO:0000313" key="2">
    <source>
        <dbReference type="EMBL" id="OKH92766.1"/>
    </source>
</evidence>
<feature type="transmembrane region" description="Helical" evidence="1">
    <location>
        <begin position="653"/>
        <end position="671"/>
    </location>
</feature>
<name>A0A1Q4V4K1_9ACTN</name>
<comment type="caution">
    <text evidence="2">The sequence shown here is derived from an EMBL/GenBank/DDBJ whole genome shotgun (WGS) entry which is preliminary data.</text>
</comment>